<accession>A0A5C5FXC9</accession>
<feature type="non-terminal residue" evidence="2">
    <location>
        <position position="1"/>
    </location>
</feature>
<reference evidence="2 3" key="1">
    <citation type="submission" date="2019-03" db="EMBL/GenBank/DDBJ databases">
        <title>Rhodosporidium diobovatum UCD-FST 08-225 genome sequencing, assembly, and annotation.</title>
        <authorList>
            <person name="Fakankun I.U."/>
            <person name="Fristensky B."/>
            <person name="Levin D.B."/>
        </authorList>
    </citation>
    <scope>NUCLEOTIDE SEQUENCE [LARGE SCALE GENOMIC DNA]</scope>
    <source>
        <strain evidence="2 3">UCD-FST 08-225</strain>
    </source>
</reference>
<dbReference type="PROSITE" id="PS50897">
    <property type="entry name" value="CTLH"/>
    <property type="match status" value="1"/>
</dbReference>
<sequence>QDWAKRLADVNVSKDDLNLLVANYLFTEGYLSAAENFSREAGLSSSSLSSSGSTDGAGAALGDVDSIRSRMEIRRAVLRGQVESALDQVVDLDLEILDLDPSLHFHLLQQHLIELIRAGEVGHALAFAQHELAPLAEEHPRFLKELERTMALLAFELPVLAALPPMPPHISSLLDPSQRLRTARELNAAILHAQGHPAESKLPQLLGVMTWGEGLLNEK</sequence>
<dbReference type="InterPro" id="IPR024964">
    <property type="entry name" value="CTLH/CRA"/>
</dbReference>
<organism evidence="2 3">
    <name type="scientific">Rhodotorula diobovata</name>
    <dbReference type="NCBI Taxonomy" id="5288"/>
    <lineage>
        <taxon>Eukaryota</taxon>
        <taxon>Fungi</taxon>
        <taxon>Dikarya</taxon>
        <taxon>Basidiomycota</taxon>
        <taxon>Pucciniomycotina</taxon>
        <taxon>Microbotryomycetes</taxon>
        <taxon>Sporidiobolales</taxon>
        <taxon>Sporidiobolaceae</taxon>
        <taxon>Rhodotorula</taxon>
    </lineage>
</organism>
<dbReference type="SMART" id="SM00757">
    <property type="entry name" value="CRA"/>
    <property type="match status" value="1"/>
</dbReference>
<dbReference type="EMBL" id="SOZI01000061">
    <property type="protein sequence ID" value="TNY20644.1"/>
    <property type="molecule type" value="Genomic_DNA"/>
</dbReference>
<dbReference type="Proteomes" id="UP000311382">
    <property type="component" value="Unassembled WGS sequence"/>
</dbReference>
<comment type="caution">
    <text evidence="2">The sequence shown here is derived from an EMBL/GenBank/DDBJ whole genome shotgun (WGS) entry which is preliminary data.</text>
</comment>
<evidence type="ECO:0000259" key="1">
    <source>
        <dbReference type="PROSITE" id="PS50897"/>
    </source>
</evidence>
<dbReference type="SMART" id="SM00668">
    <property type="entry name" value="CTLH"/>
    <property type="match status" value="1"/>
</dbReference>
<dbReference type="InterPro" id="IPR013144">
    <property type="entry name" value="CRA_dom"/>
</dbReference>
<dbReference type="InterPro" id="IPR006594">
    <property type="entry name" value="LisH"/>
</dbReference>
<keyword evidence="3" id="KW-1185">Reference proteome</keyword>
<dbReference type="Pfam" id="PF10607">
    <property type="entry name" value="CTLH"/>
    <property type="match status" value="1"/>
</dbReference>
<dbReference type="PROSITE" id="PS50896">
    <property type="entry name" value="LISH"/>
    <property type="match status" value="1"/>
</dbReference>
<protein>
    <submittedName>
        <fullName evidence="2">Lish motif-containing protein</fullName>
    </submittedName>
</protein>
<dbReference type="PANTHER" id="PTHR12864">
    <property type="entry name" value="RAN BINDING PROTEIN 9-RELATED"/>
    <property type="match status" value="1"/>
</dbReference>
<proteinExistence type="predicted"/>
<dbReference type="SMART" id="SM00667">
    <property type="entry name" value="LisH"/>
    <property type="match status" value="1"/>
</dbReference>
<feature type="domain" description="CTLH" evidence="1">
    <location>
        <begin position="66"/>
        <end position="123"/>
    </location>
</feature>
<dbReference type="InterPro" id="IPR006595">
    <property type="entry name" value="CTLH_C"/>
</dbReference>
<gene>
    <name evidence="2" type="ORF">DMC30DRAFT_334894</name>
</gene>
<evidence type="ECO:0000313" key="3">
    <source>
        <dbReference type="Proteomes" id="UP000311382"/>
    </source>
</evidence>
<dbReference type="STRING" id="5288.A0A5C5FXC9"/>
<dbReference type="InterPro" id="IPR050618">
    <property type="entry name" value="Ubq-SigPath_Reg"/>
</dbReference>
<feature type="non-terminal residue" evidence="2">
    <location>
        <position position="219"/>
    </location>
</feature>
<name>A0A5C5FXC9_9BASI</name>
<dbReference type="AlphaFoldDB" id="A0A5C5FXC9"/>
<dbReference type="OrthoDB" id="2415936at2759"/>
<evidence type="ECO:0000313" key="2">
    <source>
        <dbReference type="EMBL" id="TNY20644.1"/>
    </source>
</evidence>